<feature type="coiled-coil region" evidence="1">
    <location>
        <begin position="9"/>
        <end position="36"/>
    </location>
</feature>
<organism evidence="2 3">
    <name type="scientific">Meganyctiphanes norvegica</name>
    <name type="common">Northern krill</name>
    <name type="synonym">Thysanopoda norvegica</name>
    <dbReference type="NCBI Taxonomy" id="48144"/>
    <lineage>
        <taxon>Eukaryota</taxon>
        <taxon>Metazoa</taxon>
        <taxon>Ecdysozoa</taxon>
        <taxon>Arthropoda</taxon>
        <taxon>Crustacea</taxon>
        <taxon>Multicrustacea</taxon>
        <taxon>Malacostraca</taxon>
        <taxon>Eumalacostraca</taxon>
        <taxon>Eucarida</taxon>
        <taxon>Euphausiacea</taxon>
        <taxon>Euphausiidae</taxon>
        <taxon>Meganyctiphanes</taxon>
    </lineage>
</organism>
<sequence>ETTQMAEKHEAMAAELEKQEKIVQVLKKECHEEDRRSERLYNSLRSATESFRVLEDASVDKISHHTVASKALTNLKKKVKDSRALCRELEDSLVDCERQAASAALKSADGRAALMVL</sequence>
<accession>A0AAV2S5A2</accession>
<proteinExistence type="predicted"/>
<dbReference type="EMBL" id="CAXKWB010044434">
    <property type="protein sequence ID" value="CAL4160661.1"/>
    <property type="molecule type" value="Genomic_DNA"/>
</dbReference>
<feature type="non-terminal residue" evidence="2">
    <location>
        <position position="1"/>
    </location>
</feature>
<dbReference type="Proteomes" id="UP001497623">
    <property type="component" value="Unassembled WGS sequence"/>
</dbReference>
<evidence type="ECO:0000256" key="1">
    <source>
        <dbReference type="SAM" id="Coils"/>
    </source>
</evidence>
<keyword evidence="1" id="KW-0175">Coiled coil</keyword>
<evidence type="ECO:0000313" key="2">
    <source>
        <dbReference type="EMBL" id="CAL4160661.1"/>
    </source>
</evidence>
<comment type="caution">
    <text evidence="2">The sequence shown here is derived from an EMBL/GenBank/DDBJ whole genome shotgun (WGS) entry which is preliminary data.</text>
</comment>
<protein>
    <submittedName>
        <fullName evidence="2">Uncharacterized protein</fullName>
    </submittedName>
</protein>
<name>A0AAV2S5A2_MEGNR</name>
<feature type="non-terminal residue" evidence="2">
    <location>
        <position position="117"/>
    </location>
</feature>
<feature type="coiled-coil region" evidence="1">
    <location>
        <begin position="72"/>
        <end position="106"/>
    </location>
</feature>
<evidence type="ECO:0000313" key="3">
    <source>
        <dbReference type="Proteomes" id="UP001497623"/>
    </source>
</evidence>
<keyword evidence="3" id="KW-1185">Reference proteome</keyword>
<gene>
    <name evidence="2" type="ORF">MNOR_LOCUS32527</name>
</gene>
<dbReference type="AlphaFoldDB" id="A0AAV2S5A2"/>
<reference evidence="2 3" key="1">
    <citation type="submission" date="2024-05" db="EMBL/GenBank/DDBJ databases">
        <authorList>
            <person name="Wallberg A."/>
        </authorList>
    </citation>
    <scope>NUCLEOTIDE SEQUENCE [LARGE SCALE GENOMIC DNA]</scope>
</reference>